<name>A0A392T309_9FABA</name>
<dbReference type="Proteomes" id="UP000265520">
    <property type="component" value="Unassembled WGS sequence"/>
</dbReference>
<sequence length="86" mass="9133">SCSLSPAQADWSSAQLDEKKNEEILLPTEPGAGMMKLGVASGCKGQKADFCFPILNPSHDSPFFLVTSSSSTSQTQNPPSTTSFQH</sequence>
<feature type="region of interest" description="Disordered" evidence="1">
    <location>
        <begin position="66"/>
        <end position="86"/>
    </location>
</feature>
<organism evidence="2 3">
    <name type="scientific">Trifolium medium</name>
    <dbReference type="NCBI Taxonomy" id="97028"/>
    <lineage>
        <taxon>Eukaryota</taxon>
        <taxon>Viridiplantae</taxon>
        <taxon>Streptophyta</taxon>
        <taxon>Embryophyta</taxon>
        <taxon>Tracheophyta</taxon>
        <taxon>Spermatophyta</taxon>
        <taxon>Magnoliopsida</taxon>
        <taxon>eudicotyledons</taxon>
        <taxon>Gunneridae</taxon>
        <taxon>Pentapetalae</taxon>
        <taxon>rosids</taxon>
        <taxon>fabids</taxon>
        <taxon>Fabales</taxon>
        <taxon>Fabaceae</taxon>
        <taxon>Papilionoideae</taxon>
        <taxon>50 kb inversion clade</taxon>
        <taxon>NPAAA clade</taxon>
        <taxon>Hologalegina</taxon>
        <taxon>IRL clade</taxon>
        <taxon>Trifolieae</taxon>
        <taxon>Trifolium</taxon>
    </lineage>
</organism>
<feature type="compositionally biased region" description="Polar residues" evidence="1">
    <location>
        <begin position="1"/>
        <end position="15"/>
    </location>
</feature>
<dbReference type="EMBL" id="LXQA010484977">
    <property type="protein sequence ID" value="MCI54767.1"/>
    <property type="molecule type" value="Genomic_DNA"/>
</dbReference>
<protein>
    <submittedName>
        <fullName evidence="2">Uncharacterized protein</fullName>
    </submittedName>
</protein>
<keyword evidence="3" id="KW-1185">Reference proteome</keyword>
<dbReference type="AlphaFoldDB" id="A0A392T309"/>
<evidence type="ECO:0000313" key="3">
    <source>
        <dbReference type="Proteomes" id="UP000265520"/>
    </source>
</evidence>
<comment type="caution">
    <text evidence="2">The sequence shown here is derived from an EMBL/GenBank/DDBJ whole genome shotgun (WGS) entry which is preliminary data.</text>
</comment>
<reference evidence="2 3" key="1">
    <citation type="journal article" date="2018" name="Front. Plant Sci.">
        <title>Red Clover (Trifolium pratense) and Zigzag Clover (T. medium) - A Picture of Genomic Similarities and Differences.</title>
        <authorList>
            <person name="Dluhosova J."/>
            <person name="Istvanek J."/>
            <person name="Nedelnik J."/>
            <person name="Repkova J."/>
        </authorList>
    </citation>
    <scope>NUCLEOTIDE SEQUENCE [LARGE SCALE GENOMIC DNA]</scope>
    <source>
        <strain evidence="3">cv. 10/8</strain>
        <tissue evidence="2">Leaf</tissue>
    </source>
</reference>
<accession>A0A392T309</accession>
<feature type="non-terminal residue" evidence="2">
    <location>
        <position position="1"/>
    </location>
</feature>
<proteinExistence type="predicted"/>
<evidence type="ECO:0000256" key="1">
    <source>
        <dbReference type="SAM" id="MobiDB-lite"/>
    </source>
</evidence>
<evidence type="ECO:0000313" key="2">
    <source>
        <dbReference type="EMBL" id="MCI54767.1"/>
    </source>
</evidence>
<feature type="region of interest" description="Disordered" evidence="1">
    <location>
        <begin position="1"/>
        <end position="23"/>
    </location>
</feature>